<organism evidence="2 3">
    <name type="scientific">Pseudomonas quercus</name>
    <dbReference type="NCBI Taxonomy" id="2722792"/>
    <lineage>
        <taxon>Bacteria</taxon>
        <taxon>Pseudomonadati</taxon>
        <taxon>Pseudomonadota</taxon>
        <taxon>Gammaproteobacteria</taxon>
        <taxon>Pseudomonadales</taxon>
        <taxon>Pseudomonadaceae</taxon>
        <taxon>Pseudomonas</taxon>
    </lineage>
</organism>
<comment type="caution">
    <text evidence="2">The sequence shown here is derived from an EMBL/GenBank/DDBJ whole genome shotgun (WGS) entry which is preliminary data.</text>
</comment>
<proteinExistence type="predicted"/>
<feature type="compositionally biased region" description="Basic and acidic residues" evidence="1">
    <location>
        <begin position="10"/>
        <end position="19"/>
    </location>
</feature>
<keyword evidence="3" id="KW-1185">Reference proteome</keyword>
<evidence type="ECO:0000313" key="2">
    <source>
        <dbReference type="EMBL" id="NJP03664.1"/>
    </source>
</evidence>
<dbReference type="Proteomes" id="UP000746535">
    <property type="component" value="Unassembled WGS sequence"/>
</dbReference>
<dbReference type="EMBL" id="JAAVJI010000046">
    <property type="protein sequence ID" value="NJP03664.1"/>
    <property type="molecule type" value="Genomic_DNA"/>
</dbReference>
<name>A0ABX0YNB6_9PSED</name>
<evidence type="ECO:0000256" key="1">
    <source>
        <dbReference type="SAM" id="MobiDB-lite"/>
    </source>
</evidence>
<evidence type="ECO:0000313" key="3">
    <source>
        <dbReference type="Proteomes" id="UP000746535"/>
    </source>
</evidence>
<dbReference type="InterPro" id="IPR036390">
    <property type="entry name" value="WH_DNA-bd_sf"/>
</dbReference>
<dbReference type="SUPFAM" id="SSF46785">
    <property type="entry name" value="Winged helix' DNA-binding domain"/>
    <property type="match status" value="1"/>
</dbReference>
<reference evidence="2 3" key="1">
    <citation type="submission" date="2020-03" db="EMBL/GenBank/DDBJ databases">
        <authorList>
            <person name="Wang L."/>
            <person name="He N."/>
            <person name="Li Y."/>
            <person name="Fang Y."/>
            <person name="Zhang F."/>
        </authorList>
    </citation>
    <scope>NUCLEOTIDE SEQUENCE [LARGE SCALE GENOMIC DNA]</scope>
    <source>
        <strain evidence="3">hsmgli-8</strain>
    </source>
</reference>
<protein>
    <submittedName>
        <fullName evidence="2">Uncharacterized protein</fullName>
    </submittedName>
</protein>
<feature type="region of interest" description="Disordered" evidence="1">
    <location>
        <begin position="195"/>
        <end position="242"/>
    </location>
</feature>
<feature type="compositionally biased region" description="Basic and acidic residues" evidence="1">
    <location>
        <begin position="195"/>
        <end position="220"/>
    </location>
</feature>
<feature type="region of interest" description="Disordered" evidence="1">
    <location>
        <begin position="1"/>
        <end position="23"/>
    </location>
</feature>
<gene>
    <name evidence="2" type="ORF">HBH25_22945</name>
</gene>
<accession>A0ABX0YNB6</accession>
<sequence length="263" mass="30366">MRRSARQLPARRDTPRHLSEQQLKNPLIRSAYERLSNMDAYRGRYLRRLDGVHGDRRTRREKFLAIERVAEQLLVRLDLATSVLGYIDPANGRYVLNTQCGIAEDAGISPPALCRLLKTLDDAGYVYRRVERIRLDEKDDNGLHLVRTRVLVRFTKLFWKDLGLAYVYQRVQKSAQKRRKVQLLDIAQQRMADMEKHSLEQMRRERSRERWEAKEAREAKQAPGHAHKPLPPSVTPRQGALKAAADPLSALDKLLASAASRTK</sequence>